<sequence>MVLGVGYFVEGRVYWIMWVVGDCCGCWEGGFEGERGVGGVVDLELNWGGGCLGCCCVLVGWGRGEGGGWGLGGRVSGVVFVGEGWGGGLGVWL</sequence>
<dbReference type="AlphaFoldDB" id="A0AAV2LUJ8"/>
<accession>A0AAV2LUJ8</accession>
<gene>
    <name evidence="1" type="ORF">KC01_LOCUS31612</name>
</gene>
<proteinExistence type="predicted"/>
<reference evidence="1 2" key="1">
    <citation type="submission" date="2024-04" db="EMBL/GenBank/DDBJ databases">
        <authorList>
            <person name="Waldvogel A.-M."/>
            <person name="Schoenle A."/>
        </authorList>
    </citation>
    <scope>NUCLEOTIDE SEQUENCE [LARGE SCALE GENOMIC DNA]</scope>
</reference>
<dbReference type="EMBL" id="OZ035826">
    <property type="protein sequence ID" value="CAL1604029.1"/>
    <property type="molecule type" value="Genomic_DNA"/>
</dbReference>
<evidence type="ECO:0000313" key="2">
    <source>
        <dbReference type="Proteomes" id="UP001497482"/>
    </source>
</evidence>
<evidence type="ECO:0000313" key="1">
    <source>
        <dbReference type="EMBL" id="CAL1604029.1"/>
    </source>
</evidence>
<protein>
    <submittedName>
        <fullName evidence="1">Uncharacterized protein</fullName>
    </submittedName>
</protein>
<dbReference type="Proteomes" id="UP001497482">
    <property type="component" value="Chromosome 4"/>
</dbReference>
<keyword evidence="2" id="KW-1185">Reference proteome</keyword>
<organism evidence="1 2">
    <name type="scientific">Knipowitschia caucasica</name>
    <name type="common">Caucasian dwarf goby</name>
    <name type="synonym">Pomatoschistus caucasicus</name>
    <dbReference type="NCBI Taxonomy" id="637954"/>
    <lineage>
        <taxon>Eukaryota</taxon>
        <taxon>Metazoa</taxon>
        <taxon>Chordata</taxon>
        <taxon>Craniata</taxon>
        <taxon>Vertebrata</taxon>
        <taxon>Euteleostomi</taxon>
        <taxon>Actinopterygii</taxon>
        <taxon>Neopterygii</taxon>
        <taxon>Teleostei</taxon>
        <taxon>Neoteleostei</taxon>
        <taxon>Acanthomorphata</taxon>
        <taxon>Gobiaria</taxon>
        <taxon>Gobiiformes</taxon>
        <taxon>Gobioidei</taxon>
        <taxon>Gobiidae</taxon>
        <taxon>Gobiinae</taxon>
        <taxon>Knipowitschia</taxon>
    </lineage>
</organism>
<name>A0AAV2LUJ8_KNICA</name>